<keyword evidence="1" id="KW-0812">Transmembrane</keyword>
<evidence type="ECO:0000313" key="2">
    <source>
        <dbReference type="EMBL" id="KAK1845450.1"/>
    </source>
</evidence>
<dbReference type="PANTHER" id="PTHR35394">
    <property type="entry name" value="DUF3176 DOMAIN-CONTAINING PROTEIN"/>
    <property type="match status" value="1"/>
</dbReference>
<dbReference type="EMBL" id="JAQOWY010000272">
    <property type="protein sequence ID" value="KAK1845450.1"/>
    <property type="molecule type" value="Genomic_DNA"/>
</dbReference>
<organism evidence="2 3">
    <name type="scientific">Colletotrichum chrysophilum</name>
    <dbReference type="NCBI Taxonomy" id="1836956"/>
    <lineage>
        <taxon>Eukaryota</taxon>
        <taxon>Fungi</taxon>
        <taxon>Dikarya</taxon>
        <taxon>Ascomycota</taxon>
        <taxon>Pezizomycotina</taxon>
        <taxon>Sordariomycetes</taxon>
        <taxon>Hypocreomycetidae</taxon>
        <taxon>Glomerellales</taxon>
        <taxon>Glomerellaceae</taxon>
        <taxon>Colletotrichum</taxon>
        <taxon>Colletotrichum gloeosporioides species complex</taxon>
    </lineage>
</organism>
<accession>A0AAD9ADL9</accession>
<protein>
    <submittedName>
        <fullName evidence="2">Uncharacterized protein</fullName>
    </submittedName>
</protein>
<reference evidence="2" key="1">
    <citation type="submission" date="2023-01" db="EMBL/GenBank/DDBJ databases">
        <title>Colletotrichum chrysophilum M932 genome sequence.</title>
        <authorList>
            <person name="Baroncelli R."/>
        </authorList>
    </citation>
    <scope>NUCLEOTIDE SEQUENCE</scope>
    <source>
        <strain evidence="2">M932</strain>
    </source>
</reference>
<dbReference type="Proteomes" id="UP001243330">
    <property type="component" value="Unassembled WGS sequence"/>
</dbReference>
<evidence type="ECO:0000313" key="3">
    <source>
        <dbReference type="Proteomes" id="UP001243330"/>
    </source>
</evidence>
<name>A0AAD9ADL9_9PEZI</name>
<comment type="caution">
    <text evidence="2">The sequence shown here is derived from an EMBL/GenBank/DDBJ whole genome shotgun (WGS) entry which is preliminary data.</text>
</comment>
<gene>
    <name evidence="2" type="ORF">CCHR01_11946</name>
</gene>
<dbReference type="AlphaFoldDB" id="A0AAD9ADL9"/>
<proteinExistence type="predicted"/>
<keyword evidence="1" id="KW-0472">Membrane</keyword>
<sequence>MSAAVRNNPSANHKDSATTIVHVLPTEMRWASGTVKVMQTCVYVEWSWIAYPAALLVLQAVFSAMVLAGPRTTRSRGGLRNSAWKSSPLALLFHGLEGDIRRENKDLTTVDQMTRPGPAPAQQSQSISDEEWEKLSPEANIQWLGDDKWGWVVYVGLVRAWPESPGAEDWMKIRTGAIGPEPYLELDNREVWYAYYTPPESGVCSGWLARSAGFAFIAETLVRAIGVFIIRYGVA</sequence>
<keyword evidence="1" id="KW-1133">Transmembrane helix</keyword>
<evidence type="ECO:0000256" key="1">
    <source>
        <dbReference type="SAM" id="Phobius"/>
    </source>
</evidence>
<keyword evidence="3" id="KW-1185">Reference proteome</keyword>
<dbReference type="PANTHER" id="PTHR35394:SF6">
    <property type="entry name" value="DUF3176 DOMAIN-CONTAINING PROTEIN"/>
    <property type="match status" value="1"/>
</dbReference>
<feature type="transmembrane region" description="Helical" evidence="1">
    <location>
        <begin position="48"/>
        <end position="68"/>
    </location>
</feature>